<feature type="compositionally biased region" description="Basic and acidic residues" evidence="1">
    <location>
        <begin position="1"/>
        <end position="11"/>
    </location>
</feature>
<accession>A0ABQ9WJF7</accession>
<feature type="region of interest" description="Disordered" evidence="1">
    <location>
        <begin position="1"/>
        <end position="69"/>
    </location>
</feature>
<keyword evidence="3" id="KW-1185">Reference proteome</keyword>
<sequence>MELHLQADGHPKSRCVPLGIATPGSGTDTENHPEDSSVDPSSGFYTSAEKEQKTSRGHSYLQRDYIQEV</sequence>
<dbReference type="Proteomes" id="UP001266305">
    <property type="component" value="Unassembled WGS sequence"/>
</dbReference>
<name>A0ABQ9WJF7_SAGOE</name>
<dbReference type="EMBL" id="JASSZA010000001">
    <property type="protein sequence ID" value="KAK2121797.1"/>
    <property type="molecule type" value="Genomic_DNA"/>
</dbReference>
<proteinExistence type="predicted"/>
<protein>
    <submittedName>
        <fullName evidence="2">Uncharacterized protein</fullName>
    </submittedName>
</protein>
<comment type="caution">
    <text evidence="2">The sequence shown here is derived from an EMBL/GenBank/DDBJ whole genome shotgun (WGS) entry which is preliminary data.</text>
</comment>
<organism evidence="2 3">
    <name type="scientific">Saguinus oedipus</name>
    <name type="common">Cotton-top tamarin</name>
    <name type="synonym">Oedipomidas oedipus</name>
    <dbReference type="NCBI Taxonomy" id="9490"/>
    <lineage>
        <taxon>Eukaryota</taxon>
        <taxon>Metazoa</taxon>
        <taxon>Chordata</taxon>
        <taxon>Craniata</taxon>
        <taxon>Vertebrata</taxon>
        <taxon>Euteleostomi</taxon>
        <taxon>Mammalia</taxon>
        <taxon>Eutheria</taxon>
        <taxon>Euarchontoglires</taxon>
        <taxon>Primates</taxon>
        <taxon>Haplorrhini</taxon>
        <taxon>Platyrrhini</taxon>
        <taxon>Cebidae</taxon>
        <taxon>Callitrichinae</taxon>
        <taxon>Saguinus</taxon>
    </lineage>
</organism>
<evidence type="ECO:0000256" key="1">
    <source>
        <dbReference type="SAM" id="MobiDB-lite"/>
    </source>
</evidence>
<reference evidence="2 3" key="1">
    <citation type="submission" date="2023-05" db="EMBL/GenBank/DDBJ databases">
        <title>B98-5 Cell Line De Novo Hybrid Assembly: An Optical Mapping Approach.</title>
        <authorList>
            <person name="Kananen K."/>
            <person name="Auerbach J.A."/>
            <person name="Kautto E."/>
            <person name="Blachly J.S."/>
        </authorList>
    </citation>
    <scope>NUCLEOTIDE SEQUENCE [LARGE SCALE GENOMIC DNA]</scope>
    <source>
        <strain evidence="2">B95-8</strain>
        <tissue evidence="2">Cell line</tissue>
    </source>
</reference>
<evidence type="ECO:0000313" key="2">
    <source>
        <dbReference type="EMBL" id="KAK2121797.1"/>
    </source>
</evidence>
<gene>
    <name evidence="2" type="ORF">P7K49_003183</name>
</gene>
<evidence type="ECO:0000313" key="3">
    <source>
        <dbReference type="Proteomes" id="UP001266305"/>
    </source>
</evidence>